<keyword evidence="4" id="KW-0418">Kinase</keyword>
<dbReference type="EMBL" id="BPVZ01000378">
    <property type="protein sequence ID" value="GKV50563.1"/>
    <property type="molecule type" value="Genomic_DNA"/>
</dbReference>
<proteinExistence type="predicted"/>
<evidence type="ECO:0000256" key="4">
    <source>
        <dbReference type="ARBA" id="ARBA00022777"/>
    </source>
</evidence>
<protein>
    <submittedName>
        <fullName evidence="10">Uncharacterized protein</fullName>
    </submittedName>
</protein>
<dbReference type="SUPFAM" id="SSF56112">
    <property type="entry name" value="Protein kinase-like (PK-like)"/>
    <property type="match status" value="1"/>
</dbReference>
<evidence type="ECO:0000259" key="9">
    <source>
        <dbReference type="Pfam" id="PF11883"/>
    </source>
</evidence>
<dbReference type="Gene3D" id="1.10.510.10">
    <property type="entry name" value="Transferase(Phosphotransferase) domain 1"/>
    <property type="match status" value="1"/>
</dbReference>
<name>A0AAV5MMA9_9ROSI</name>
<evidence type="ECO:0000313" key="10">
    <source>
        <dbReference type="EMBL" id="GKV50563.1"/>
    </source>
</evidence>
<keyword evidence="2" id="KW-0808">Transferase</keyword>
<keyword evidence="3" id="KW-0547">Nucleotide-binding</keyword>
<reference evidence="10 11" key="1">
    <citation type="journal article" date="2021" name="Commun. Biol.">
        <title>The genome of Shorea leprosula (Dipterocarpaceae) highlights the ecological relevance of drought in aseasonal tropical rainforests.</title>
        <authorList>
            <person name="Ng K.K.S."/>
            <person name="Kobayashi M.J."/>
            <person name="Fawcett J.A."/>
            <person name="Hatakeyama M."/>
            <person name="Paape T."/>
            <person name="Ng C.H."/>
            <person name="Ang C.C."/>
            <person name="Tnah L.H."/>
            <person name="Lee C.T."/>
            <person name="Nishiyama T."/>
            <person name="Sese J."/>
            <person name="O'Brien M.J."/>
            <person name="Copetti D."/>
            <person name="Mohd Noor M.I."/>
            <person name="Ong R.C."/>
            <person name="Putra M."/>
            <person name="Sireger I.Z."/>
            <person name="Indrioko S."/>
            <person name="Kosugi Y."/>
            <person name="Izuno A."/>
            <person name="Isagi Y."/>
            <person name="Lee S.L."/>
            <person name="Shimizu K.K."/>
        </authorList>
    </citation>
    <scope>NUCLEOTIDE SEQUENCE [LARGE SCALE GENOMIC DNA]</scope>
    <source>
        <strain evidence="10">214</strain>
    </source>
</reference>
<dbReference type="Gene3D" id="3.30.200.20">
    <property type="entry name" value="Phosphorylase Kinase, domain 1"/>
    <property type="match status" value="1"/>
</dbReference>
<feature type="region of interest" description="Disordered" evidence="6">
    <location>
        <begin position="115"/>
        <end position="144"/>
    </location>
</feature>
<dbReference type="InterPro" id="IPR021820">
    <property type="entry name" value="S-locus_recpt_kinase_C"/>
</dbReference>
<feature type="compositionally biased region" description="Polar residues" evidence="6">
    <location>
        <begin position="135"/>
        <end position="144"/>
    </location>
</feature>
<keyword evidence="1" id="KW-0723">Serine/threonine-protein kinase</keyword>
<feature type="domain" description="Serine-threonine/tyrosine-protein kinase catalytic" evidence="7">
    <location>
        <begin position="135"/>
        <end position="249"/>
    </location>
</feature>
<dbReference type="InterPro" id="IPR011009">
    <property type="entry name" value="Kinase-like_dom_sf"/>
</dbReference>
<dbReference type="InterPro" id="IPR003609">
    <property type="entry name" value="Pan_app"/>
</dbReference>
<evidence type="ECO:0000256" key="2">
    <source>
        <dbReference type="ARBA" id="ARBA00022679"/>
    </source>
</evidence>
<comment type="caution">
    <text evidence="10">The sequence shown here is derived from an EMBL/GenBank/DDBJ whole genome shotgun (WGS) entry which is preliminary data.</text>
</comment>
<accession>A0AAV5MMA9</accession>
<evidence type="ECO:0000256" key="6">
    <source>
        <dbReference type="SAM" id="MobiDB-lite"/>
    </source>
</evidence>
<dbReference type="Pfam" id="PF08276">
    <property type="entry name" value="PAN_2"/>
    <property type="match status" value="1"/>
</dbReference>
<evidence type="ECO:0000313" key="11">
    <source>
        <dbReference type="Proteomes" id="UP001054252"/>
    </source>
</evidence>
<dbReference type="CDD" id="cd01098">
    <property type="entry name" value="PAN_AP_plant"/>
    <property type="match status" value="1"/>
</dbReference>
<dbReference type="Pfam" id="PF07714">
    <property type="entry name" value="PK_Tyr_Ser-Thr"/>
    <property type="match status" value="1"/>
</dbReference>
<dbReference type="PANTHER" id="PTHR27002">
    <property type="entry name" value="RECEPTOR-LIKE SERINE/THREONINE-PROTEIN KINASE SD1-8"/>
    <property type="match status" value="1"/>
</dbReference>
<dbReference type="AlphaFoldDB" id="A0AAV5MMA9"/>
<evidence type="ECO:0000256" key="1">
    <source>
        <dbReference type="ARBA" id="ARBA00022527"/>
    </source>
</evidence>
<dbReference type="GO" id="GO:0005886">
    <property type="term" value="C:plasma membrane"/>
    <property type="evidence" value="ECO:0007669"/>
    <property type="project" value="TreeGrafter"/>
</dbReference>
<gene>
    <name evidence="10" type="ORF">SLEP1_g57265</name>
</gene>
<feature type="domain" description="Apple" evidence="8">
    <location>
        <begin position="2"/>
        <end position="40"/>
    </location>
</feature>
<dbReference type="GO" id="GO:0005524">
    <property type="term" value="F:ATP binding"/>
    <property type="evidence" value="ECO:0007669"/>
    <property type="project" value="UniProtKB-KW"/>
</dbReference>
<feature type="domain" description="S-locus receptor kinase C-terminal" evidence="9">
    <location>
        <begin position="257"/>
        <end position="299"/>
    </location>
</feature>
<dbReference type="InterPro" id="IPR001245">
    <property type="entry name" value="Ser-Thr/Tyr_kinase_cat_dom"/>
</dbReference>
<organism evidence="10 11">
    <name type="scientific">Rubroshorea leprosula</name>
    <dbReference type="NCBI Taxonomy" id="152421"/>
    <lineage>
        <taxon>Eukaryota</taxon>
        <taxon>Viridiplantae</taxon>
        <taxon>Streptophyta</taxon>
        <taxon>Embryophyta</taxon>
        <taxon>Tracheophyta</taxon>
        <taxon>Spermatophyta</taxon>
        <taxon>Magnoliopsida</taxon>
        <taxon>eudicotyledons</taxon>
        <taxon>Gunneridae</taxon>
        <taxon>Pentapetalae</taxon>
        <taxon>rosids</taxon>
        <taxon>malvids</taxon>
        <taxon>Malvales</taxon>
        <taxon>Dipterocarpaceae</taxon>
        <taxon>Rubroshorea</taxon>
    </lineage>
</organism>
<evidence type="ECO:0000256" key="5">
    <source>
        <dbReference type="ARBA" id="ARBA00022840"/>
    </source>
</evidence>
<evidence type="ECO:0000259" key="7">
    <source>
        <dbReference type="Pfam" id="PF07714"/>
    </source>
</evidence>
<keyword evidence="11" id="KW-1185">Reference proteome</keyword>
<dbReference type="PANTHER" id="PTHR27002:SF616">
    <property type="entry name" value="RECEPTOR-LIKE SERINE_THREONINE-PROTEIN KINASE"/>
    <property type="match status" value="1"/>
</dbReference>
<keyword evidence="5" id="KW-0067">ATP-binding</keyword>
<dbReference type="Pfam" id="PF11883">
    <property type="entry name" value="DUF3403"/>
    <property type="match status" value="1"/>
</dbReference>
<evidence type="ECO:0000256" key="3">
    <source>
        <dbReference type="ARBA" id="ARBA00022741"/>
    </source>
</evidence>
<evidence type="ECO:0000259" key="8">
    <source>
        <dbReference type="Pfam" id="PF08276"/>
    </source>
</evidence>
<dbReference type="GO" id="GO:0004674">
    <property type="term" value="F:protein serine/threonine kinase activity"/>
    <property type="evidence" value="ECO:0007669"/>
    <property type="project" value="UniProtKB-KW"/>
</dbReference>
<sequence length="299" mass="33477">MDLNQCRAKCLESCSYMAYSTLDIKEASGCGIWYDDLFDLKQVQSIGHDLYIRMSAVDLGRENGQSSERQNEDMELPSFELAVISKATNDFSSHSELGEGGFGSVYKLNVQSSCENEGSQEAPDKDQLSPRMKQHYSQTSTSESCNPSSGYMALEHAIDRQFSVKSDVFSFEILLLELISGMKNREFYHLNHSVNLIGYAWRLWKEGNPSKLIDSFVLETCNLSEVLRCIHISILCVQQHPENRPNMSFVVFMLGSETALGQPKEPGFLVDKKSLETNSSSIKLESSSTNELSLSVLEA</sequence>
<dbReference type="Proteomes" id="UP001054252">
    <property type="component" value="Unassembled WGS sequence"/>
</dbReference>